<dbReference type="STRING" id="1423747.FC69_GL001332"/>
<dbReference type="InterPro" id="IPR004101">
    <property type="entry name" value="Mur_ligase_C"/>
</dbReference>
<dbReference type="AlphaFoldDB" id="A0A0R1S4W3"/>
<evidence type="ECO:0000256" key="7">
    <source>
        <dbReference type="ARBA" id="ARBA00013025"/>
    </source>
</evidence>
<keyword evidence="11 18" id="KW-0547">Nucleotide-binding</keyword>
<sequence>MTVTDYQSALAYIHSRPRLHKEANLNRIGALLDALGRPQEGQQFIHVTGTNGKGSVVKMVTCLLEATGLNVGRFTSPFITRFNERIAINQTPIPDAQLVAEVQKIEQQVSRLQAADPEFAVTEFETITAVMFDYFKQQAVDIAVIEVGIGGLYDSTNVLTPQIAVITSVGLDHQNLLGPTLGAIATHKAGIIKGHHPVVIGRLPSEAQAVITETAKRLASPLAINGVDFEARLTKTLPTWGQQLIFSNQANRLQQLQIPLMGDYQIQNAAVALQTYLTYLAQQHLPVDILTIKRGLKQATWPGRFEKINDEPLIILDGAHNPEGIAELVKTIRHQFKGRDIRLLFGALGDKNLAQMLPPLKKVASTLLLTTVPDNPRAATPEQYAQVDSEIAIEPDWPVALTRILADISTDDVLVITGSLYLISAIRSYFKGEIIDD</sequence>
<dbReference type="PROSITE" id="PS01012">
    <property type="entry name" value="FOLYLPOLYGLU_SYNT_2"/>
    <property type="match status" value="1"/>
</dbReference>
<evidence type="ECO:0000256" key="6">
    <source>
        <dbReference type="ARBA" id="ARBA00013023"/>
    </source>
</evidence>
<evidence type="ECO:0000259" key="19">
    <source>
        <dbReference type="Pfam" id="PF02875"/>
    </source>
</evidence>
<dbReference type="Proteomes" id="UP000051264">
    <property type="component" value="Unassembled WGS sequence"/>
</dbReference>
<dbReference type="Gene3D" id="3.90.190.20">
    <property type="entry name" value="Mur ligase, C-terminal domain"/>
    <property type="match status" value="1"/>
</dbReference>
<evidence type="ECO:0000256" key="3">
    <source>
        <dbReference type="ARBA" id="ARBA00005150"/>
    </source>
</evidence>
<evidence type="ECO:0000256" key="17">
    <source>
        <dbReference type="ARBA" id="ARBA00049161"/>
    </source>
</evidence>
<dbReference type="PIRSF" id="PIRSF001563">
    <property type="entry name" value="Folylpolyglu_synth"/>
    <property type="match status" value="1"/>
</dbReference>
<dbReference type="Gene3D" id="3.40.1190.10">
    <property type="entry name" value="Mur-like, catalytic domain"/>
    <property type="match status" value="1"/>
</dbReference>
<evidence type="ECO:0000256" key="1">
    <source>
        <dbReference type="ARBA" id="ARBA00001946"/>
    </source>
</evidence>
<evidence type="ECO:0000256" key="4">
    <source>
        <dbReference type="ARBA" id="ARBA00008276"/>
    </source>
</evidence>
<dbReference type="InterPro" id="IPR036565">
    <property type="entry name" value="Mur-like_cat_sf"/>
</dbReference>
<comment type="catalytic activity">
    <reaction evidence="16">
        <text>(6S)-5,6,7,8-tetrahydrofolyl-(gamma-L-Glu)(n) + L-glutamate + ATP = (6S)-5,6,7,8-tetrahydrofolyl-(gamma-L-Glu)(n+1) + ADP + phosphate + H(+)</text>
        <dbReference type="Rhea" id="RHEA:10580"/>
        <dbReference type="Rhea" id="RHEA-COMP:14738"/>
        <dbReference type="Rhea" id="RHEA-COMP:14740"/>
        <dbReference type="ChEBI" id="CHEBI:15378"/>
        <dbReference type="ChEBI" id="CHEBI:29985"/>
        <dbReference type="ChEBI" id="CHEBI:30616"/>
        <dbReference type="ChEBI" id="CHEBI:43474"/>
        <dbReference type="ChEBI" id="CHEBI:141005"/>
        <dbReference type="ChEBI" id="CHEBI:456216"/>
        <dbReference type="EC" id="6.3.2.17"/>
    </reaction>
</comment>
<evidence type="ECO:0000256" key="11">
    <source>
        <dbReference type="ARBA" id="ARBA00022741"/>
    </source>
</evidence>
<evidence type="ECO:0000256" key="14">
    <source>
        <dbReference type="ARBA" id="ARBA00022909"/>
    </source>
</evidence>
<comment type="catalytic activity">
    <reaction evidence="17">
        <text>7,8-dihydropteroate + L-glutamate + ATP = 7,8-dihydrofolate + ADP + phosphate + H(+)</text>
        <dbReference type="Rhea" id="RHEA:23584"/>
        <dbReference type="ChEBI" id="CHEBI:15378"/>
        <dbReference type="ChEBI" id="CHEBI:17839"/>
        <dbReference type="ChEBI" id="CHEBI:29985"/>
        <dbReference type="ChEBI" id="CHEBI:30616"/>
        <dbReference type="ChEBI" id="CHEBI:43474"/>
        <dbReference type="ChEBI" id="CHEBI:57451"/>
        <dbReference type="ChEBI" id="CHEBI:456216"/>
        <dbReference type="EC" id="6.3.2.12"/>
    </reaction>
</comment>
<evidence type="ECO:0000256" key="9">
    <source>
        <dbReference type="ARBA" id="ARBA00022598"/>
    </source>
</evidence>
<gene>
    <name evidence="21" type="ORF">FC69_GL001332</name>
</gene>
<dbReference type="SUPFAM" id="SSF53623">
    <property type="entry name" value="MurD-like peptide ligases, catalytic domain"/>
    <property type="match status" value="1"/>
</dbReference>
<dbReference type="eggNOG" id="COG0285">
    <property type="taxonomic scope" value="Bacteria"/>
</dbReference>
<protein>
    <recommendedName>
        <fullName evidence="8">Dihydrofolate synthase/folylpolyglutamate synthase</fullName>
        <ecNumber evidence="6">6.3.2.12</ecNumber>
        <ecNumber evidence="7">6.3.2.17</ecNumber>
    </recommendedName>
    <alternativeName>
        <fullName evidence="15">Tetrahydrofolylpolyglutamate synthase</fullName>
    </alternativeName>
</protein>
<dbReference type="Pfam" id="PF02875">
    <property type="entry name" value="Mur_ligase_C"/>
    <property type="match status" value="1"/>
</dbReference>
<evidence type="ECO:0000256" key="18">
    <source>
        <dbReference type="PIRNR" id="PIRNR001563"/>
    </source>
</evidence>
<evidence type="ECO:0000256" key="2">
    <source>
        <dbReference type="ARBA" id="ARBA00004799"/>
    </source>
</evidence>
<dbReference type="GO" id="GO:0005737">
    <property type="term" value="C:cytoplasm"/>
    <property type="evidence" value="ECO:0007669"/>
    <property type="project" value="TreeGrafter"/>
</dbReference>
<dbReference type="EMBL" id="AZEX01000003">
    <property type="protein sequence ID" value="KRL61866.1"/>
    <property type="molecule type" value="Genomic_DNA"/>
</dbReference>
<evidence type="ECO:0000256" key="13">
    <source>
        <dbReference type="ARBA" id="ARBA00022842"/>
    </source>
</evidence>
<dbReference type="SUPFAM" id="SSF53244">
    <property type="entry name" value="MurD-like peptide ligases, peptide-binding domain"/>
    <property type="match status" value="1"/>
</dbReference>
<dbReference type="InterPro" id="IPR036615">
    <property type="entry name" value="Mur_ligase_C_dom_sf"/>
</dbReference>
<dbReference type="PATRIC" id="fig|1423747.3.peg.1358"/>
<dbReference type="EC" id="6.3.2.17" evidence="7"/>
<name>A0A0R1S4W3_9LACO</name>
<comment type="subunit">
    <text evidence="5">Monomer.</text>
</comment>
<organism evidence="21 22">
    <name type="scientific">Latilactobacillus fuchuensis DSM 14340 = JCM 11249</name>
    <dbReference type="NCBI Taxonomy" id="1423747"/>
    <lineage>
        <taxon>Bacteria</taxon>
        <taxon>Bacillati</taxon>
        <taxon>Bacillota</taxon>
        <taxon>Bacilli</taxon>
        <taxon>Lactobacillales</taxon>
        <taxon>Lactobacillaceae</taxon>
        <taxon>Latilactobacillus</taxon>
    </lineage>
</organism>
<dbReference type="OrthoDB" id="9809356at2"/>
<keyword evidence="9 18" id="KW-0436">Ligase</keyword>
<evidence type="ECO:0000256" key="8">
    <source>
        <dbReference type="ARBA" id="ARBA00019357"/>
    </source>
</evidence>
<dbReference type="PANTHER" id="PTHR11136:SF0">
    <property type="entry name" value="DIHYDROFOLATE SYNTHETASE-RELATED"/>
    <property type="match status" value="1"/>
</dbReference>
<keyword evidence="10" id="KW-0479">Metal-binding</keyword>
<evidence type="ECO:0000313" key="21">
    <source>
        <dbReference type="EMBL" id="KRL61866.1"/>
    </source>
</evidence>
<evidence type="ECO:0000256" key="12">
    <source>
        <dbReference type="ARBA" id="ARBA00022840"/>
    </source>
</evidence>
<dbReference type="PROSITE" id="PS01011">
    <property type="entry name" value="FOLYLPOLYGLU_SYNT_1"/>
    <property type="match status" value="1"/>
</dbReference>
<comment type="pathway">
    <text evidence="3">Cofactor biosynthesis; tetrahydrofolylpolyglutamate biosynthesis.</text>
</comment>
<dbReference type="Pfam" id="PF08245">
    <property type="entry name" value="Mur_ligase_M"/>
    <property type="match status" value="1"/>
</dbReference>
<dbReference type="GO" id="GO:0005524">
    <property type="term" value="F:ATP binding"/>
    <property type="evidence" value="ECO:0007669"/>
    <property type="project" value="UniProtKB-KW"/>
</dbReference>
<dbReference type="InterPro" id="IPR018109">
    <property type="entry name" value="Folylpolyglutamate_synth_CS"/>
</dbReference>
<comment type="pathway">
    <text evidence="2">Cofactor biosynthesis; tetrahydrofolate biosynthesis; 7,8-dihydrofolate from 2-amino-4-hydroxy-6-hydroxymethyl-7,8-dihydropteridine diphosphate and 4-aminobenzoate: step 2/2.</text>
</comment>
<evidence type="ECO:0000256" key="10">
    <source>
        <dbReference type="ARBA" id="ARBA00022723"/>
    </source>
</evidence>
<evidence type="ECO:0000313" key="22">
    <source>
        <dbReference type="Proteomes" id="UP000051264"/>
    </source>
</evidence>
<dbReference type="GO" id="GO:0046656">
    <property type="term" value="P:folic acid biosynthetic process"/>
    <property type="evidence" value="ECO:0007669"/>
    <property type="project" value="UniProtKB-KW"/>
</dbReference>
<comment type="similarity">
    <text evidence="4 18">Belongs to the folylpolyglutamate synthase family.</text>
</comment>
<dbReference type="GO" id="GO:0004326">
    <property type="term" value="F:tetrahydrofolylpolyglutamate synthase activity"/>
    <property type="evidence" value="ECO:0007669"/>
    <property type="project" value="UniProtKB-EC"/>
</dbReference>
<proteinExistence type="inferred from homology"/>
<evidence type="ECO:0000259" key="20">
    <source>
        <dbReference type="Pfam" id="PF08245"/>
    </source>
</evidence>
<dbReference type="GO" id="GO:0046872">
    <property type="term" value="F:metal ion binding"/>
    <property type="evidence" value="ECO:0007669"/>
    <property type="project" value="UniProtKB-KW"/>
</dbReference>
<feature type="domain" description="Mur ligase central" evidence="20">
    <location>
        <begin position="47"/>
        <end position="273"/>
    </location>
</feature>
<dbReference type="InterPro" id="IPR013221">
    <property type="entry name" value="Mur_ligase_cen"/>
</dbReference>
<dbReference type="NCBIfam" id="TIGR01499">
    <property type="entry name" value="folC"/>
    <property type="match status" value="1"/>
</dbReference>
<comment type="cofactor">
    <cofactor evidence="1">
        <name>Mg(2+)</name>
        <dbReference type="ChEBI" id="CHEBI:18420"/>
    </cofactor>
</comment>
<accession>A0A0R1S4W3</accession>
<dbReference type="InterPro" id="IPR001645">
    <property type="entry name" value="Folylpolyglutamate_synth"/>
</dbReference>
<evidence type="ECO:0000256" key="15">
    <source>
        <dbReference type="ARBA" id="ARBA00030592"/>
    </source>
</evidence>
<comment type="caution">
    <text evidence="21">The sequence shown here is derived from an EMBL/GenBank/DDBJ whole genome shotgun (WGS) entry which is preliminary data.</text>
</comment>
<keyword evidence="13" id="KW-0460">Magnesium</keyword>
<evidence type="ECO:0000256" key="16">
    <source>
        <dbReference type="ARBA" id="ARBA00047493"/>
    </source>
</evidence>
<dbReference type="GO" id="GO:0008841">
    <property type="term" value="F:dihydrofolate synthase activity"/>
    <property type="evidence" value="ECO:0007669"/>
    <property type="project" value="UniProtKB-EC"/>
</dbReference>
<keyword evidence="12 18" id="KW-0067">ATP-binding</keyword>
<evidence type="ECO:0000256" key="5">
    <source>
        <dbReference type="ARBA" id="ARBA00011245"/>
    </source>
</evidence>
<dbReference type="FunFam" id="3.40.1190.10:FF:000004">
    <property type="entry name" value="Dihydrofolate synthase/folylpolyglutamate synthase"/>
    <property type="match status" value="1"/>
</dbReference>
<dbReference type="EC" id="6.3.2.12" evidence="6"/>
<dbReference type="RefSeq" id="WP_056950024.1">
    <property type="nucleotide sequence ID" value="NZ_AZEX01000003.1"/>
</dbReference>
<keyword evidence="14" id="KW-0289">Folate biosynthesis</keyword>
<dbReference type="PANTHER" id="PTHR11136">
    <property type="entry name" value="FOLYLPOLYGLUTAMATE SYNTHASE-RELATED"/>
    <property type="match status" value="1"/>
</dbReference>
<reference evidence="21 22" key="1">
    <citation type="journal article" date="2015" name="Genome Announc.">
        <title>Expanding the biotechnology potential of lactobacilli through comparative genomics of 213 strains and associated genera.</title>
        <authorList>
            <person name="Sun Z."/>
            <person name="Harris H.M."/>
            <person name="McCann A."/>
            <person name="Guo C."/>
            <person name="Argimon S."/>
            <person name="Zhang W."/>
            <person name="Yang X."/>
            <person name="Jeffery I.B."/>
            <person name="Cooney J.C."/>
            <person name="Kagawa T.F."/>
            <person name="Liu W."/>
            <person name="Song Y."/>
            <person name="Salvetti E."/>
            <person name="Wrobel A."/>
            <person name="Rasinkangas P."/>
            <person name="Parkhill J."/>
            <person name="Rea M.C."/>
            <person name="O'Sullivan O."/>
            <person name="Ritari J."/>
            <person name="Douillard F.P."/>
            <person name="Paul Ross R."/>
            <person name="Yang R."/>
            <person name="Briner A.E."/>
            <person name="Felis G.E."/>
            <person name="de Vos W.M."/>
            <person name="Barrangou R."/>
            <person name="Klaenhammer T.R."/>
            <person name="Caufield P.W."/>
            <person name="Cui Y."/>
            <person name="Zhang H."/>
            <person name="O'Toole P.W."/>
        </authorList>
    </citation>
    <scope>NUCLEOTIDE SEQUENCE [LARGE SCALE GENOMIC DNA]</scope>
    <source>
        <strain evidence="21 22">DSM 14340</strain>
    </source>
</reference>
<feature type="domain" description="Mur ligase C-terminal" evidence="19">
    <location>
        <begin position="303"/>
        <end position="419"/>
    </location>
</feature>